<proteinExistence type="predicted"/>
<dbReference type="SUPFAM" id="SSF51658">
    <property type="entry name" value="Xylose isomerase-like"/>
    <property type="match status" value="1"/>
</dbReference>
<dbReference type="Gene3D" id="3.20.20.150">
    <property type="entry name" value="Divalent-metal-dependent TIM barrel enzymes"/>
    <property type="match status" value="1"/>
</dbReference>
<dbReference type="PANTHER" id="PTHR12110:SF53">
    <property type="entry name" value="BLR5974 PROTEIN"/>
    <property type="match status" value="1"/>
</dbReference>
<dbReference type="AlphaFoldDB" id="A0A0F9M1P8"/>
<dbReference type="InterPro" id="IPR050312">
    <property type="entry name" value="IolE/XylAMocC-like"/>
</dbReference>
<comment type="caution">
    <text evidence="2">The sequence shown here is derived from an EMBL/GenBank/DDBJ whole genome shotgun (WGS) entry which is preliminary data.</text>
</comment>
<evidence type="ECO:0000313" key="2">
    <source>
        <dbReference type="EMBL" id="KKM70575.1"/>
    </source>
</evidence>
<sequence length="256" mass="28994">MRDPQVRVPCEILDEHLDVIVEHKLDIELYLSGSTLDSLKPGGAERIKKKLTHGPRITFHAPFMDLNPGAVDSRVLEATRGRFGQCFDVAEVLRPALIVLHSGYEKWKYDHDVDLWLERSLTFWPEFIKRARSIGARLAIENIFEDEPTSLARLMKEINSPSVGICFDAGHCNIFTAVPFKEWLEVLGPYIIETHLHDNLGDLDSHLALGDGNIDFQEIFAALQGKDVVHTIEAISVEDTFKSMQAIRDIHQRLST</sequence>
<dbReference type="PANTHER" id="PTHR12110">
    <property type="entry name" value="HYDROXYPYRUVATE ISOMERASE"/>
    <property type="match status" value="1"/>
</dbReference>
<accession>A0A0F9M1P8</accession>
<dbReference type="Pfam" id="PF01261">
    <property type="entry name" value="AP_endonuc_2"/>
    <property type="match status" value="1"/>
</dbReference>
<dbReference type="InterPro" id="IPR013022">
    <property type="entry name" value="Xyl_isomerase-like_TIM-brl"/>
</dbReference>
<protein>
    <recommendedName>
        <fullName evidence="1">Xylose isomerase-like TIM barrel domain-containing protein</fullName>
    </recommendedName>
</protein>
<dbReference type="EMBL" id="LAZR01009791">
    <property type="protein sequence ID" value="KKM70575.1"/>
    <property type="molecule type" value="Genomic_DNA"/>
</dbReference>
<gene>
    <name evidence="2" type="ORF">LCGC14_1439340</name>
</gene>
<dbReference type="InterPro" id="IPR036237">
    <property type="entry name" value="Xyl_isomerase-like_sf"/>
</dbReference>
<name>A0A0F9M1P8_9ZZZZ</name>
<evidence type="ECO:0000259" key="1">
    <source>
        <dbReference type="Pfam" id="PF01261"/>
    </source>
</evidence>
<organism evidence="2">
    <name type="scientific">marine sediment metagenome</name>
    <dbReference type="NCBI Taxonomy" id="412755"/>
    <lineage>
        <taxon>unclassified sequences</taxon>
        <taxon>metagenomes</taxon>
        <taxon>ecological metagenomes</taxon>
    </lineage>
</organism>
<feature type="domain" description="Xylose isomerase-like TIM barrel" evidence="1">
    <location>
        <begin position="32"/>
        <end position="227"/>
    </location>
</feature>
<reference evidence="2" key="1">
    <citation type="journal article" date="2015" name="Nature">
        <title>Complex archaea that bridge the gap between prokaryotes and eukaryotes.</title>
        <authorList>
            <person name="Spang A."/>
            <person name="Saw J.H."/>
            <person name="Jorgensen S.L."/>
            <person name="Zaremba-Niedzwiedzka K."/>
            <person name="Martijn J."/>
            <person name="Lind A.E."/>
            <person name="van Eijk R."/>
            <person name="Schleper C."/>
            <person name="Guy L."/>
            <person name="Ettema T.J."/>
        </authorList>
    </citation>
    <scope>NUCLEOTIDE SEQUENCE</scope>
</reference>